<accession>A0A2S7ESP8</accession>
<gene>
    <name evidence="1" type="ORF">XhyaCFBP1156_16235</name>
</gene>
<dbReference type="AlphaFoldDB" id="A0A2S7ESP8"/>
<protein>
    <recommendedName>
        <fullName evidence="3">ER-bound oxygenase mpaB/mpaB'/Rubber oxygenase catalytic domain-containing protein</fullName>
    </recommendedName>
</protein>
<proteinExistence type="predicted"/>
<evidence type="ECO:0000313" key="2">
    <source>
        <dbReference type="Proteomes" id="UP000238261"/>
    </source>
</evidence>
<reference evidence="2" key="1">
    <citation type="submission" date="2016-08" db="EMBL/GenBank/DDBJ databases">
        <authorList>
            <person name="Merda D."/>
            <person name="Briand M."/>
            <person name="Taghouti G."/>
            <person name="Carrere S."/>
            <person name="Gouzy J."/>
            <person name="Portier P."/>
            <person name="Jacques M.-A."/>
            <person name="Fischer-Le Saux M."/>
        </authorList>
    </citation>
    <scope>NUCLEOTIDE SEQUENCE [LARGE SCALE GENOMIC DNA]</scope>
    <source>
        <strain evidence="2">CFBP1156</strain>
    </source>
</reference>
<sequence length="228" mass="25874">MAWMVDGPSSSKGREAISRLNHMHMAIAKATPGLPGNFDDVDDFIFPLAMLATFGHNLQKSLGLPGLPGYMQVAWHHWAAAVFRQFERESGPLTNAAFPRDFAALQAFYRQFDARAYEQTETGHIVASAMLDFFAERWFPRPLRWLGRDICRYLAGERVCNLHRIGWLSPGRRKLVELILKRALARQPRASDEIVPLTEKLEKTRLSNDQLKALEPYQPAVKRAACRG</sequence>
<comment type="caution">
    <text evidence="1">The sequence shown here is derived from an EMBL/GenBank/DDBJ whole genome shotgun (WGS) entry which is preliminary data.</text>
</comment>
<keyword evidence="2" id="KW-1185">Reference proteome</keyword>
<evidence type="ECO:0008006" key="3">
    <source>
        <dbReference type="Google" id="ProtNLM"/>
    </source>
</evidence>
<evidence type="ECO:0000313" key="1">
    <source>
        <dbReference type="EMBL" id="PPU96143.1"/>
    </source>
</evidence>
<dbReference type="EMBL" id="MDEG01000018">
    <property type="protein sequence ID" value="PPU96143.1"/>
    <property type="molecule type" value="Genomic_DNA"/>
</dbReference>
<dbReference type="Proteomes" id="UP000238261">
    <property type="component" value="Unassembled WGS sequence"/>
</dbReference>
<name>A0A2S7ESP8_9XANT</name>
<organism evidence="1 2">
    <name type="scientific">Xanthomonas hyacinthi</name>
    <dbReference type="NCBI Taxonomy" id="56455"/>
    <lineage>
        <taxon>Bacteria</taxon>
        <taxon>Pseudomonadati</taxon>
        <taxon>Pseudomonadota</taxon>
        <taxon>Gammaproteobacteria</taxon>
        <taxon>Lysobacterales</taxon>
        <taxon>Lysobacteraceae</taxon>
        <taxon>Xanthomonas</taxon>
    </lineage>
</organism>